<protein>
    <recommendedName>
        <fullName evidence="3">RNA recognition motif family protein</fullName>
    </recommendedName>
</protein>
<dbReference type="Proteomes" id="UP000180246">
    <property type="component" value="Unassembled WGS sequence"/>
</dbReference>
<sequence length="95" mass="11122">MKVILSGLHGDACESAIVESFAPFFHIRRVEMIREGSPDSPWAVLHIADSYERAWEACNTLRGVFHRGKRLHMYIPLHQPDIYHEFEPHQRVDIR</sequence>
<dbReference type="EMBL" id="JRYB01000001">
    <property type="protein sequence ID" value="OIJ44124.1"/>
    <property type="molecule type" value="Genomic_DNA"/>
</dbReference>
<name>A0A1S2NHC9_9BURK</name>
<gene>
    <name evidence="1" type="ORF">LO55_4734</name>
</gene>
<evidence type="ECO:0000313" key="1">
    <source>
        <dbReference type="EMBL" id="OIJ44124.1"/>
    </source>
</evidence>
<reference evidence="1 2" key="1">
    <citation type="submission" date="2014-10" db="EMBL/GenBank/DDBJ databases">
        <authorList>
            <person name="Seo M.-J."/>
            <person name="Seok Y.J."/>
            <person name="Cha I.-T."/>
        </authorList>
    </citation>
    <scope>NUCLEOTIDE SEQUENCE [LARGE SCALE GENOMIC DNA]</scope>
    <source>
        <strain evidence="1 2">NEU</strain>
    </source>
</reference>
<proteinExistence type="predicted"/>
<comment type="caution">
    <text evidence="1">The sequence shown here is derived from an EMBL/GenBank/DDBJ whole genome shotgun (WGS) entry which is preliminary data.</text>
</comment>
<dbReference type="AlphaFoldDB" id="A0A1S2NHC9"/>
<evidence type="ECO:0000313" key="2">
    <source>
        <dbReference type="Proteomes" id="UP000180246"/>
    </source>
</evidence>
<accession>A0A1S2NHC9</accession>
<dbReference type="RefSeq" id="WP_071363303.1">
    <property type="nucleotide sequence ID" value="NZ_JRYB01000001.1"/>
</dbReference>
<organism evidence="1 2">
    <name type="scientific">Massilia timonae</name>
    <dbReference type="NCBI Taxonomy" id="47229"/>
    <lineage>
        <taxon>Bacteria</taxon>
        <taxon>Pseudomonadati</taxon>
        <taxon>Pseudomonadota</taxon>
        <taxon>Betaproteobacteria</taxon>
        <taxon>Burkholderiales</taxon>
        <taxon>Oxalobacteraceae</taxon>
        <taxon>Telluria group</taxon>
        <taxon>Massilia</taxon>
    </lineage>
</organism>
<evidence type="ECO:0008006" key="3">
    <source>
        <dbReference type="Google" id="ProtNLM"/>
    </source>
</evidence>